<evidence type="ECO:0000313" key="2">
    <source>
        <dbReference type="Proteomes" id="UP001281410"/>
    </source>
</evidence>
<name>A0AAE0A761_9ROSI</name>
<proteinExistence type="predicted"/>
<keyword evidence="2" id="KW-1185">Reference proteome</keyword>
<dbReference type="AlphaFoldDB" id="A0AAE0A761"/>
<reference evidence="1" key="1">
    <citation type="journal article" date="2023" name="Plant J.">
        <title>Genome sequences and population genomics provide insights into the demographic history, inbreeding, and mutation load of two 'living fossil' tree species of Dipteronia.</title>
        <authorList>
            <person name="Feng Y."/>
            <person name="Comes H.P."/>
            <person name="Chen J."/>
            <person name="Zhu S."/>
            <person name="Lu R."/>
            <person name="Zhang X."/>
            <person name="Li P."/>
            <person name="Qiu J."/>
            <person name="Olsen K.M."/>
            <person name="Qiu Y."/>
        </authorList>
    </citation>
    <scope>NUCLEOTIDE SEQUENCE</scope>
    <source>
        <strain evidence="1">NBL</strain>
    </source>
</reference>
<dbReference type="EMBL" id="JANJYJ010000006">
    <property type="protein sequence ID" value="KAK3204934.1"/>
    <property type="molecule type" value="Genomic_DNA"/>
</dbReference>
<dbReference type="InterPro" id="IPR052343">
    <property type="entry name" value="Retrotransposon-Effector_Assoc"/>
</dbReference>
<evidence type="ECO:0008006" key="3">
    <source>
        <dbReference type="Google" id="ProtNLM"/>
    </source>
</evidence>
<evidence type="ECO:0000313" key="1">
    <source>
        <dbReference type="EMBL" id="KAK3204934.1"/>
    </source>
</evidence>
<gene>
    <name evidence="1" type="ORF">Dsin_018980</name>
</gene>
<comment type="caution">
    <text evidence="1">The sequence shown here is derived from an EMBL/GenBank/DDBJ whole genome shotgun (WGS) entry which is preliminary data.</text>
</comment>
<dbReference type="PANTHER" id="PTHR46890">
    <property type="entry name" value="NON-LTR RETROLELEMENT REVERSE TRANSCRIPTASE-LIKE PROTEIN-RELATED"/>
    <property type="match status" value="1"/>
</dbReference>
<accession>A0AAE0A761</accession>
<dbReference type="CDD" id="cd01650">
    <property type="entry name" value="RT_nLTR_like"/>
    <property type="match status" value="1"/>
</dbReference>
<organism evidence="1 2">
    <name type="scientific">Dipteronia sinensis</name>
    <dbReference type="NCBI Taxonomy" id="43782"/>
    <lineage>
        <taxon>Eukaryota</taxon>
        <taxon>Viridiplantae</taxon>
        <taxon>Streptophyta</taxon>
        <taxon>Embryophyta</taxon>
        <taxon>Tracheophyta</taxon>
        <taxon>Spermatophyta</taxon>
        <taxon>Magnoliopsida</taxon>
        <taxon>eudicotyledons</taxon>
        <taxon>Gunneridae</taxon>
        <taxon>Pentapetalae</taxon>
        <taxon>rosids</taxon>
        <taxon>malvids</taxon>
        <taxon>Sapindales</taxon>
        <taxon>Sapindaceae</taxon>
        <taxon>Hippocastanoideae</taxon>
        <taxon>Acereae</taxon>
        <taxon>Dipteronia</taxon>
    </lineage>
</organism>
<dbReference type="PANTHER" id="PTHR46890:SF48">
    <property type="entry name" value="RNA-DIRECTED DNA POLYMERASE"/>
    <property type="match status" value="1"/>
</dbReference>
<dbReference type="Proteomes" id="UP001281410">
    <property type="component" value="Unassembled WGS sequence"/>
</dbReference>
<protein>
    <recommendedName>
        <fullName evidence="3">Reverse transcriptase domain-containing protein</fullName>
    </recommendedName>
</protein>
<sequence>MISRKHPKTGFHAMFFQKLKSVIGKDFSDVCLRILNDAASIREFNFTNVILIPKLHNPTSPNDFWTIALCSVVYKTVAKILESRLKNLLPELISPHQSAFVPGRQIFDNVLVAFESLHSIARKKSGKKELMALKLDMKAFSCLISGSEKNGRGLGFKCCRCAPIISHMFFADDSILFCKASKENNLCIKKILETYEHGSGQQINLHKSSITFSPIVDDLTRSGIQQQLDLLVKGLRWGVGDGNKIRVFKDQWTPRPLSFKPTTHDPGADMKVVDLLDNDSRMWDIGKLNEVLLPIDKDIVLTIPISWRKSIDFLLWHFDKSCVYTINSGYRVACTQNLEALVSNSSISCNWLKTLWSLNLPPKVHIFCLKGLFECAAFDGNVVEKGSGGFTSLSVLLRCP</sequence>